<comment type="caution">
    <text evidence="3">The sequence shown here is derived from an EMBL/GenBank/DDBJ whole genome shotgun (WGS) entry which is preliminary data.</text>
</comment>
<keyword evidence="4" id="KW-1185">Reference proteome</keyword>
<evidence type="ECO:0000259" key="2">
    <source>
        <dbReference type="Pfam" id="PF21083"/>
    </source>
</evidence>
<evidence type="ECO:0000259" key="1">
    <source>
        <dbReference type="Pfam" id="PF07126"/>
    </source>
</evidence>
<dbReference type="Pfam" id="PF21083">
    <property type="entry name" value="ZapC_N"/>
    <property type="match status" value="1"/>
</dbReference>
<dbReference type="OrthoDB" id="5765005at2"/>
<proteinExistence type="predicted"/>
<dbReference type="RefSeq" id="WP_126775798.1">
    <property type="nucleotide sequence ID" value="NZ_PIPM01000001.1"/>
</dbReference>
<sequence>MQDWQWRLDADCLVIELGRNVTQRLRFKRTVLRDRLPDSVSFSMDDAATFQRYADYLDEHSALSTSQQFEIALHAAALVRFGKLMLPQSWYFQFGPFSTEHPWPQTHLFCALTSGSSQGDFLIIEQDERCSLCMLVDDRFELAGFRSMERFEVTRVLNDRLQESLRHPMPRMGGHSKQWA</sequence>
<dbReference type="Proteomes" id="UP000288405">
    <property type="component" value="Unassembled WGS sequence"/>
</dbReference>
<reference evidence="3 4" key="1">
    <citation type="journal article" date="2011" name="Front. Microbiol.">
        <title>Genomic signatures of strain selection and enhancement in Bacillus atrophaeus var. globigii, a historical biowarfare simulant.</title>
        <authorList>
            <person name="Gibbons H.S."/>
            <person name="Broomall S.M."/>
            <person name="McNew L.A."/>
            <person name="Daligault H."/>
            <person name="Chapman C."/>
            <person name="Bruce D."/>
            <person name="Karavis M."/>
            <person name="Krepps M."/>
            <person name="McGregor P.A."/>
            <person name="Hong C."/>
            <person name="Park K.H."/>
            <person name="Akmal A."/>
            <person name="Feldman A."/>
            <person name="Lin J.S."/>
            <person name="Chang W.E."/>
            <person name="Higgs B.W."/>
            <person name="Demirev P."/>
            <person name="Lindquist J."/>
            <person name="Liem A."/>
            <person name="Fochler E."/>
            <person name="Read T.D."/>
            <person name="Tapia R."/>
            <person name="Johnson S."/>
            <person name="Bishop-Lilly K.A."/>
            <person name="Detter C."/>
            <person name="Han C."/>
            <person name="Sozhamannan S."/>
            <person name="Rosenzweig C.N."/>
            <person name="Skowronski E.W."/>
        </authorList>
    </citation>
    <scope>NUCLEOTIDE SEQUENCE [LARGE SCALE GENOMIC DNA]</scope>
    <source>
        <strain evidence="3 4">GYP-17</strain>
    </source>
</reference>
<dbReference type="EMBL" id="PIPM01000001">
    <property type="protein sequence ID" value="RUO36484.1"/>
    <property type="molecule type" value="Genomic_DNA"/>
</dbReference>
<evidence type="ECO:0000313" key="4">
    <source>
        <dbReference type="Proteomes" id="UP000288405"/>
    </source>
</evidence>
<protein>
    <recommendedName>
        <fullName evidence="5">Cell division protein ZapC</fullName>
    </recommendedName>
</protein>
<name>A0A432WRT3_9GAMM</name>
<dbReference type="InterPro" id="IPR048372">
    <property type="entry name" value="ZapC_C"/>
</dbReference>
<accession>A0A432WRT3</accession>
<feature type="domain" description="Cell-division protein ZapC C-terminal" evidence="1">
    <location>
        <begin position="85"/>
        <end position="163"/>
    </location>
</feature>
<evidence type="ECO:0008006" key="5">
    <source>
        <dbReference type="Google" id="ProtNLM"/>
    </source>
</evidence>
<evidence type="ECO:0000313" key="3">
    <source>
        <dbReference type="EMBL" id="RUO36484.1"/>
    </source>
</evidence>
<dbReference type="Pfam" id="PF07126">
    <property type="entry name" value="ZapC_C"/>
    <property type="match status" value="1"/>
</dbReference>
<feature type="domain" description="Cell-division protein ZapC N-terminal" evidence="2">
    <location>
        <begin position="2"/>
        <end position="83"/>
    </location>
</feature>
<dbReference type="InterPro" id="IPR048373">
    <property type="entry name" value="ZapC_N"/>
</dbReference>
<dbReference type="AlphaFoldDB" id="A0A432WRT3"/>
<organism evidence="3 4">
    <name type="scientific">Aliidiomarina sanyensis</name>
    <dbReference type="NCBI Taxonomy" id="1249555"/>
    <lineage>
        <taxon>Bacteria</taxon>
        <taxon>Pseudomonadati</taxon>
        <taxon>Pseudomonadota</taxon>
        <taxon>Gammaproteobacteria</taxon>
        <taxon>Alteromonadales</taxon>
        <taxon>Idiomarinaceae</taxon>
        <taxon>Aliidiomarina</taxon>
    </lineage>
</organism>
<gene>
    <name evidence="3" type="ORF">CWE11_01325</name>
</gene>